<keyword evidence="4" id="KW-1185">Reference proteome</keyword>
<comment type="caution">
    <text evidence="2">The sequence shown here is derived from an EMBL/GenBank/DDBJ whole genome shotgun (WGS) entry which is preliminary data.</text>
</comment>
<evidence type="ECO:0000313" key="2">
    <source>
        <dbReference type="EMBL" id="OYR91880.1"/>
    </source>
</evidence>
<reference evidence="3 4" key="3">
    <citation type="submission" date="2017-09" db="EMBL/GenBank/DDBJ databases">
        <title>Tripartite evolution among Lactobacillus johnsonii, Lactobacillus taiwanensis, Lactobacillus reuteri and their rodent host.</title>
        <authorList>
            <person name="Wang T."/>
            <person name="Knowles S."/>
            <person name="Cheng C."/>
        </authorList>
    </citation>
    <scope>NUCLEOTIDE SEQUENCE [LARGE SCALE GENOMIC DNA]</scope>
    <source>
        <strain evidence="2 3">609q</strain>
        <strain evidence="1 4">609u</strain>
    </source>
</reference>
<dbReference type="Proteomes" id="UP000216316">
    <property type="component" value="Unassembled WGS sequence"/>
</dbReference>
<reference evidence="2 3" key="1">
    <citation type="submission" date="2017-04" db="EMBL/GenBank/DDBJ databases">
        <authorList>
            <person name="Afonso C.L."/>
            <person name="Miller P.J."/>
            <person name="Scott M.A."/>
            <person name="Spackman E."/>
            <person name="Goraichik I."/>
            <person name="Dimitrov K.M."/>
            <person name="Suarez D.L."/>
            <person name="Swayne D.E."/>
        </authorList>
    </citation>
    <scope>NUCLEOTIDE SEQUENCE [LARGE SCALE GENOMIC DNA]</scope>
    <source>
        <strain evidence="2 3">609q</strain>
    </source>
</reference>
<dbReference type="AlphaFoldDB" id="A0A256LEZ4"/>
<dbReference type="RefSeq" id="WP_094497131.1">
    <property type="nucleotide sequence ID" value="NZ_CAJUTI010000015.1"/>
</dbReference>
<evidence type="ECO:0000313" key="1">
    <source>
        <dbReference type="EMBL" id="OYR88182.1"/>
    </source>
</evidence>
<dbReference type="Proteomes" id="UP000215828">
    <property type="component" value="Unassembled WGS sequence"/>
</dbReference>
<dbReference type="EMBL" id="NGNX01000014">
    <property type="protein sequence ID" value="OYR91880.1"/>
    <property type="molecule type" value="Genomic_DNA"/>
</dbReference>
<name>A0A256LEZ4_9LACO</name>
<evidence type="ECO:0000313" key="4">
    <source>
        <dbReference type="Proteomes" id="UP000216316"/>
    </source>
</evidence>
<organism evidence="2 3">
    <name type="scientific">Lactobacillus taiwanensis</name>
    <dbReference type="NCBI Taxonomy" id="508451"/>
    <lineage>
        <taxon>Bacteria</taxon>
        <taxon>Bacillati</taxon>
        <taxon>Bacillota</taxon>
        <taxon>Bacilli</taxon>
        <taxon>Lactobacillales</taxon>
        <taxon>Lactobacillaceae</taxon>
        <taxon>Lactobacillus</taxon>
    </lineage>
</organism>
<reference evidence="1 4" key="2">
    <citation type="submission" date="2017-05" db="EMBL/GenBank/DDBJ databases">
        <authorList>
            <person name="Lin X.B."/>
            <person name="Stothard P."/>
            <person name="Tasseva G."/>
            <person name="Walter J."/>
        </authorList>
    </citation>
    <scope>NUCLEOTIDE SEQUENCE [LARGE SCALE GENOMIC DNA]</scope>
    <source>
        <strain evidence="1 4">609u</strain>
    </source>
</reference>
<protein>
    <submittedName>
        <fullName evidence="2">Uncharacterized protein</fullName>
    </submittedName>
</protein>
<proteinExistence type="predicted"/>
<accession>A0A256LEZ4</accession>
<gene>
    <name evidence="1" type="ORF">CBF53_04740</name>
    <name evidence="2" type="ORF">CBF70_05470</name>
</gene>
<evidence type="ECO:0000313" key="3">
    <source>
        <dbReference type="Proteomes" id="UP000215828"/>
    </source>
</evidence>
<sequence>MSQNKCIIDNEKSKNTIKLADGNSICEDHAKLTPWQKEELIEKDANQVTAYIDKLTDTYLFEHELQGIHSSYKSLLNKAAQSDLMKNTSAEDTIKLQNWILIKQNTEIINLLKELKSQN</sequence>
<dbReference type="EMBL" id="NGNV01000014">
    <property type="protein sequence ID" value="OYR88182.1"/>
    <property type="molecule type" value="Genomic_DNA"/>
</dbReference>